<gene>
    <name evidence="2" type="ORF">A3A77_02095</name>
</gene>
<name>A0A1G1VFN4_9BACT</name>
<protein>
    <recommendedName>
        <fullName evidence="1">HMA domain-containing protein</fullName>
    </recommendedName>
</protein>
<dbReference type="AlphaFoldDB" id="A0A1G1VFN4"/>
<accession>A0A1G1VFN4</accession>
<dbReference type="GO" id="GO:0046872">
    <property type="term" value="F:metal ion binding"/>
    <property type="evidence" value="ECO:0007669"/>
    <property type="project" value="InterPro"/>
</dbReference>
<evidence type="ECO:0000313" key="2">
    <source>
        <dbReference type="EMBL" id="OGY14245.1"/>
    </source>
</evidence>
<evidence type="ECO:0000259" key="1">
    <source>
        <dbReference type="Pfam" id="PF00403"/>
    </source>
</evidence>
<evidence type="ECO:0000313" key="3">
    <source>
        <dbReference type="Proteomes" id="UP000178659"/>
    </source>
</evidence>
<proteinExistence type="predicted"/>
<dbReference type="EMBL" id="MHCC01000001">
    <property type="protein sequence ID" value="OGY14245.1"/>
    <property type="molecule type" value="Genomic_DNA"/>
</dbReference>
<dbReference type="Proteomes" id="UP000178659">
    <property type="component" value="Unassembled WGS sequence"/>
</dbReference>
<dbReference type="InterPro" id="IPR006121">
    <property type="entry name" value="HMA_dom"/>
</dbReference>
<dbReference type="InterPro" id="IPR036163">
    <property type="entry name" value="HMA_dom_sf"/>
</dbReference>
<dbReference type="Pfam" id="PF00403">
    <property type="entry name" value="HMA"/>
    <property type="match status" value="1"/>
</dbReference>
<dbReference type="SUPFAM" id="SSF55008">
    <property type="entry name" value="HMA, heavy metal-associated domain"/>
    <property type="match status" value="1"/>
</dbReference>
<dbReference type="Gene3D" id="3.30.70.100">
    <property type="match status" value="1"/>
</dbReference>
<comment type="caution">
    <text evidence="2">The sequence shown here is derived from an EMBL/GenBank/DDBJ whole genome shotgun (WGS) entry which is preliminary data.</text>
</comment>
<dbReference type="CDD" id="cd00371">
    <property type="entry name" value="HMA"/>
    <property type="match status" value="1"/>
</dbReference>
<feature type="domain" description="HMA" evidence="1">
    <location>
        <begin position="14"/>
        <end position="79"/>
    </location>
</feature>
<organism evidence="2 3">
    <name type="scientific">Candidatus Blackburnbacteria bacterium RIFCSPLOWO2_01_FULL_40_20</name>
    <dbReference type="NCBI Taxonomy" id="1797519"/>
    <lineage>
        <taxon>Bacteria</taxon>
        <taxon>Candidatus Blackburniibacteriota</taxon>
    </lineage>
</organism>
<sequence length="83" mass="9145">MNNGQDNKPKVLRFSIKGMHCPSCAILIESDLEDAGVKVSCSYAKQLLEVETPFRSQASEGQAETEKTVKKVVEDLGYKIEAL</sequence>
<reference evidence="2 3" key="1">
    <citation type="journal article" date="2016" name="Nat. Commun.">
        <title>Thousands of microbial genomes shed light on interconnected biogeochemical processes in an aquifer system.</title>
        <authorList>
            <person name="Anantharaman K."/>
            <person name="Brown C.T."/>
            <person name="Hug L.A."/>
            <person name="Sharon I."/>
            <person name="Castelle C.J."/>
            <person name="Probst A.J."/>
            <person name="Thomas B.C."/>
            <person name="Singh A."/>
            <person name="Wilkins M.J."/>
            <person name="Karaoz U."/>
            <person name="Brodie E.L."/>
            <person name="Williams K.H."/>
            <person name="Hubbard S.S."/>
            <person name="Banfield J.F."/>
        </authorList>
    </citation>
    <scope>NUCLEOTIDE SEQUENCE [LARGE SCALE GENOMIC DNA]</scope>
</reference>